<dbReference type="Proteomes" id="UP000003179">
    <property type="component" value="Unassembled WGS sequence"/>
</dbReference>
<gene>
    <name evidence="2" type="ORF">HMPREF9607_01411</name>
</gene>
<evidence type="ECO:0000313" key="3">
    <source>
        <dbReference type="Proteomes" id="UP000003179"/>
    </source>
</evidence>
<feature type="region of interest" description="Disordered" evidence="1">
    <location>
        <begin position="95"/>
        <end position="115"/>
    </location>
</feature>
<comment type="caution">
    <text evidence="2">The sequence shown here is derived from an EMBL/GenBank/DDBJ whole genome shotgun (WGS) entry which is preliminary data.</text>
</comment>
<accession>A0ABP2K8F2</accession>
<feature type="region of interest" description="Disordered" evidence="1">
    <location>
        <begin position="1"/>
        <end position="21"/>
    </location>
</feature>
<organism evidence="2 3">
    <name type="scientific">Cutibacterium modestum HL044PA1</name>
    <dbReference type="NCBI Taxonomy" id="765109"/>
    <lineage>
        <taxon>Bacteria</taxon>
        <taxon>Bacillati</taxon>
        <taxon>Actinomycetota</taxon>
        <taxon>Actinomycetes</taxon>
        <taxon>Propionibacteriales</taxon>
        <taxon>Propionibacteriaceae</taxon>
        <taxon>Cutibacterium</taxon>
        <taxon>Cutibacterium modestum</taxon>
    </lineage>
</organism>
<keyword evidence="3" id="KW-1185">Reference proteome</keyword>
<reference evidence="2" key="1">
    <citation type="submission" date="2010-08" db="EMBL/GenBank/DDBJ databases">
        <authorList>
            <person name="Weinstock G."/>
            <person name="Sodergren E."/>
            <person name="Clifton S."/>
            <person name="Fulton L."/>
            <person name="Fulton B."/>
            <person name="Courtney L."/>
            <person name="Fronick C."/>
            <person name="Harrison M."/>
            <person name="Strong C."/>
            <person name="Farmer C."/>
            <person name="Delahaunty K."/>
            <person name="Markovic C."/>
            <person name="Hall O."/>
            <person name="Minx P."/>
            <person name="Tomlinson C."/>
            <person name="Mitreva M."/>
            <person name="Hou S."/>
            <person name="Chen J."/>
            <person name="Wollam A."/>
            <person name="Pepin K.H."/>
            <person name="Johnson M."/>
            <person name="Bhonagiri V."/>
            <person name="Zhang X."/>
            <person name="Suruliraj S."/>
            <person name="Warren W."/>
            <person name="Chinwalla A."/>
            <person name="Mardis E.R."/>
            <person name="Wilson R.K."/>
        </authorList>
    </citation>
    <scope>NUCLEOTIDE SEQUENCE [LARGE SCALE GENOMIC DNA]</scope>
    <source>
        <strain evidence="2">HL044PA1</strain>
    </source>
</reference>
<dbReference type="EMBL" id="ADZU01000023">
    <property type="protein sequence ID" value="EFS92467.1"/>
    <property type="molecule type" value="Genomic_DNA"/>
</dbReference>
<feature type="compositionally biased region" description="Basic and acidic residues" evidence="1">
    <location>
        <begin position="9"/>
        <end position="18"/>
    </location>
</feature>
<sequence>MAGATRVVVPRDARDGRSGDLITGITTPIGARNTDPGGSTLACRVPMTCLALTPGECKEFVSGKLPLTPPTMTRDPCSVTYPIHYGAAPKLAPCQIPSPPTPRSPASCAPRTARF</sequence>
<proteinExistence type="predicted"/>
<name>A0ABP2K8F2_9ACTN</name>
<evidence type="ECO:0000313" key="2">
    <source>
        <dbReference type="EMBL" id="EFS92467.1"/>
    </source>
</evidence>
<evidence type="ECO:0000256" key="1">
    <source>
        <dbReference type="SAM" id="MobiDB-lite"/>
    </source>
</evidence>
<protein>
    <submittedName>
        <fullName evidence="2">Uncharacterized protein</fullName>
    </submittedName>
</protein>